<organism evidence="1">
    <name type="scientific">marine metagenome</name>
    <dbReference type="NCBI Taxonomy" id="408172"/>
    <lineage>
        <taxon>unclassified sequences</taxon>
        <taxon>metagenomes</taxon>
        <taxon>ecological metagenomes</taxon>
    </lineage>
</organism>
<dbReference type="EMBL" id="UINC01155902">
    <property type="protein sequence ID" value="SVD52025.1"/>
    <property type="molecule type" value="Genomic_DNA"/>
</dbReference>
<proteinExistence type="predicted"/>
<dbReference type="InterPro" id="IPR005358">
    <property type="entry name" value="Puta_zinc/iron-chelating_dom"/>
</dbReference>
<accession>A0A382W160</accession>
<dbReference type="Pfam" id="PF03692">
    <property type="entry name" value="CxxCxxCC"/>
    <property type="match status" value="1"/>
</dbReference>
<sequence length="119" mass="13597">MLVRTGDCNQCGECCKTLNITVVRDVTLSQHKNKKELELYLSYRGVTVVGENIEANQLFYSLNIPCQQLGVEGECKVHADPEAKPILCHRYPMEPDDTEECSYKFHQSSLLELKRAKFD</sequence>
<evidence type="ECO:0000313" key="1">
    <source>
        <dbReference type="EMBL" id="SVD52025.1"/>
    </source>
</evidence>
<name>A0A382W160_9ZZZZ</name>
<evidence type="ECO:0008006" key="2">
    <source>
        <dbReference type="Google" id="ProtNLM"/>
    </source>
</evidence>
<gene>
    <name evidence="1" type="ORF">METZ01_LOCUS404879</name>
</gene>
<reference evidence="1" key="1">
    <citation type="submission" date="2018-05" db="EMBL/GenBank/DDBJ databases">
        <authorList>
            <person name="Lanie J.A."/>
            <person name="Ng W.-L."/>
            <person name="Kazmierczak K.M."/>
            <person name="Andrzejewski T.M."/>
            <person name="Davidsen T.M."/>
            <person name="Wayne K.J."/>
            <person name="Tettelin H."/>
            <person name="Glass J.I."/>
            <person name="Rusch D."/>
            <person name="Podicherti R."/>
            <person name="Tsui H.-C.T."/>
            <person name="Winkler M.E."/>
        </authorList>
    </citation>
    <scope>NUCLEOTIDE SEQUENCE</scope>
</reference>
<dbReference type="AlphaFoldDB" id="A0A382W160"/>
<protein>
    <recommendedName>
        <fullName evidence="2">Zinc/iron-chelating domain-containing protein</fullName>
    </recommendedName>
</protein>